<organism evidence="1 2">
    <name type="scientific">Pseudomonas cerasi</name>
    <dbReference type="NCBI Taxonomy" id="1583341"/>
    <lineage>
        <taxon>Bacteria</taxon>
        <taxon>Pseudomonadati</taxon>
        <taxon>Pseudomonadota</taxon>
        <taxon>Gammaproteobacteria</taxon>
        <taxon>Pseudomonadales</taxon>
        <taxon>Pseudomonadaceae</taxon>
        <taxon>Pseudomonas</taxon>
    </lineage>
</organism>
<gene>
    <name evidence="1" type="ORF">PL963_P300083</name>
</gene>
<geneLocation type="plasmid" evidence="1 2">
    <name>PP3</name>
</geneLocation>
<dbReference type="EMBL" id="LT963398">
    <property type="protein sequence ID" value="SOS30361.1"/>
    <property type="molecule type" value="Genomic_DNA"/>
</dbReference>
<name>A0A2K4W399_9PSED</name>
<accession>A0A2K4W399</accession>
<reference evidence="2" key="1">
    <citation type="submission" date="2017-11" db="EMBL/GenBank/DDBJ databases">
        <authorList>
            <person name="Blom J."/>
        </authorList>
    </citation>
    <scope>NUCLEOTIDE SEQUENCE [LARGE SCALE GENOMIC DNA]</scope>
    <source>
        <plasmid evidence="2">PP3</plasmid>
    </source>
</reference>
<evidence type="ECO:0000313" key="1">
    <source>
        <dbReference type="EMBL" id="SOS30361.1"/>
    </source>
</evidence>
<protein>
    <submittedName>
        <fullName evidence="1">Uncharacterized protein</fullName>
    </submittedName>
</protein>
<evidence type="ECO:0000313" key="2">
    <source>
        <dbReference type="Proteomes" id="UP000239025"/>
    </source>
</evidence>
<proteinExistence type="predicted"/>
<sequence length="54" mass="5834">MPAKTLLRHLAIAIDARCSPCPILEKLSVSSFRSLIADALTHTSSIFIILTLAI</sequence>
<dbReference type="Proteomes" id="UP000239025">
    <property type="component" value="Plasmid PP3"/>
</dbReference>
<dbReference type="AlphaFoldDB" id="A0A2K4W399"/>
<keyword evidence="2" id="KW-1185">Reference proteome</keyword>
<keyword evidence="1" id="KW-0614">Plasmid</keyword>